<feature type="transmembrane region" description="Helical" evidence="1">
    <location>
        <begin position="65"/>
        <end position="83"/>
    </location>
</feature>
<proteinExistence type="predicted"/>
<feature type="transmembrane region" description="Helical" evidence="1">
    <location>
        <begin position="146"/>
        <end position="170"/>
    </location>
</feature>
<keyword evidence="1" id="KW-0472">Membrane</keyword>
<dbReference type="EMBL" id="CP093313">
    <property type="protein sequence ID" value="UWZ84782.1"/>
    <property type="molecule type" value="Genomic_DNA"/>
</dbReference>
<keyword evidence="1" id="KW-1133">Transmembrane helix</keyword>
<keyword evidence="3" id="KW-1185">Reference proteome</keyword>
<accession>A0A9J7BV47</accession>
<evidence type="ECO:0000256" key="1">
    <source>
        <dbReference type="SAM" id="Phobius"/>
    </source>
</evidence>
<protein>
    <submittedName>
        <fullName evidence="2">Uncharacterized protein</fullName>
    </submittedName>
</protein>
<dbReference type="AlphaFoldDB" id="A0A9J7BV47"/>
<keyword evidence="1" id="KW-0812">Transmembrane</keyword>
<reference evidence="2" key="1">
    <citation type="submission" date="2021-04" db="EMBL/GenBank/DDBJ databases">
        <title>Phylogenetic analysis of Acidobacteriaceae.</title>
        <authorList>
            <person name="Qiu L."/>
            <person name="Zhang Q."/>
        </authorList>
    </citation>
    <scope>NUCLEOTIDE SEQUENCE</scope>
    <source>
        <strain evidence="2">DSM 25168</strain>
    </source>
</reference>
<dbReference type="Proteomes" id="UP001059380">
    <property type="component" value="Chromosome"/>
</dbReference>
<organism evidence="2 3">
    <name type="scientific">Occallatibacter riparius</name>
    <dbReference type="NCBI Taxonomy" id="1002689"/>
    <lineage>
        <taxon>Bacteria</taxon>
        <taxon>Pseudomonadati</taxon>
        <taxon>Acidobacteriota</taxon>
        <taxon>Terriglobia</taxon>
        <taxon>Terriglobales</taxon>
        <taxon>Acidobacteriaceae</taxon>
        <taxon>Occallatibacter</taxon>
    </lineage>
</organism>
<evidence type="ECO:0000313" key="2">
    <source>
        <dbReference type="EMBL" id="UWZ84782.1"/>
    </source>
</evidence>
<dbReference type="RefSeq" id="WP_260794288.1">
    <property type="nucleotide sequence ID" value="NZ_CP093313.1"/>
</dbReference>
<dbReference type="KEGG" id="orp:MOP44_02330"/>
<gene>
    <name evidence="2" type="ORF">MOP44_02330</name>
</gene>
<feature type="transmembrane region" description="Helical" evidence="1">
    <location>
        <begin position="103"/>
        <end position="126"/>
    </location>
</feature>
<name>A0A9J7BV47_9BACT</name>
<sequence length="233" mass="26438">MKRREPPYLATWMLRHLTAGYRDEALDGDLIEAFRLGRSNAWYWQQVAIACIHSWCNSLCARGPVLVFALLWSMLAPAWFATIDSIETSSAIGKASQQFQSVWLPLALIGWMVIHTVFFWAGLLVYRSVHRVLHKPLPQQSAQRSFWIAAFVFPFISGVTFLVADLYWYSIPSLCQARLASSFVGQVSDLSFLADFIRFPYFAAMLIALWGTAHEHGNDQADEPFIDSTTNPI</sequence>
<evidence type="ECO:0000313" key="3">
    <source>
        <dbReference type="Proteomes" id="UP001059380"/>
    </source>
</evidence>